<dbReference type="EMBL" id="JADBGQ010000002">
    <property type="protein sequence ID" value="KAG5408888.1"/>
    <property type="molecule type" value="Genomic_DNA"/>
</dbReference>
<keyword evidence="1" id="KW-0472">Membrane</keyword>
<keyword evidence="4" id="KW-1185">Reference proteome</keyword>
<dbReference type="Pfam" id="PF13966">
    <property type="entry name" value="zf-RVT"/>
    <property type="match status" value="1"/>
</dbReference>
<name>A0ABQ7NDB8_BRACM</name>
<organism evidence="3 4">
    <name type="scientific">Brassica rapa subsp. trilocularis</name>
    <dbReference type="NCBI Taxonomy" id="1813537"/>
    <lineage>
        <taxon>Eukaryota</taxon>
        <taxon>Viridiplantae</taxon>
        <taxon>Streptophyta</taxon>
        <taxon>Embryophyta</taxon>
        <taxon>Tracheophyta</taxon>
        <taxon>Spermatophyta</taxon>
        <taxon>Magnoliopsida</taxon>
        <taxon>eudicotyledons</taxon>
        <taxon>Gunneridae</taxon>
        <taxon>Pentapetalae</taxon>
        <taxon>rosids</taxon>
        <taxon>malvids</taxon>
        <taxon>Brassicales</taxon>
        <taxon>Brassicaceae</taxon>
        <taxon>Brassiceae</taxon>
        <taxon>Brassica</taxon>
    </lineage>
</organism>
<keyword evidence="1" id="KW-0812">Transmembrane</keyword>
<evidence type="ECO:0000313" key="3">
    <source>
        <dbReference type="EMBL" id="KAG5408888.1"/>
    </source>
</evidence>
<sequence length="214" mass="25071">MPVPSPTDGNDSYSWRSHTGGFGSSFSFSLTWNLLRQHSSIVEWHEVVWFREEISHYSFITWLFVLKRIPTKDRLISWGLTVPDACVLCSDHVEFHQHFFFECSYAVSIWSLYCSRFITSPPSDISSAVSMCLSYSGIYASQVKIIMKLLLQVLVYSLWRERNGQIFRDLSHSPTVFFRMVDHHMRDKLLSLFAALNDVHYLLELYFWFIAPFS</sequence>
<protein>
    <recommendedName>
        <fullName evidence="2">Reverse transcriptase zinc-binding domain-containing protein</fullName>
    </recommendedName>
</protein>
<feature type="transmembrane region" description="Helical" evidence="1">
    <location>
        <begin position="189"/>
        <end position="211"/>
    </location>
</feature>
<evidence type="ECO:0000313" key="4">
    <source>
        <dbReference type="Proteomes" id="UP000823674"/>
    </source>
</evidence>
<evidence type="ECO:0000259" key="2">
    <source>
        <dbReference type="Pfam" id="PF13966"/>
    </source>
</evidence>
<reference evidence="3 4" key="1">
    <citation type="submission" date="2021-03" db="EMBL/GenBank/DDBJ databases">
        <authorList>
            <person name="King G.J."/>
            <person name="Bancroft I."/>
            <person name="Baten A."/>
            <person name="Bloomfield J."/>
            <person name="Borpatragohain P."/>
            <person name="He Z."/>
            <person name="Irish N."/>
            <person name="Irwin J."/>
            <person name="Liu K."/>
            <person name="Mauleon R.P."/>
            <person name="Moore J."/>
            <person name="Morris R."/>
            <person name="Ostergaard L."/>
            <person name="Wang B."/>
            <person name="Wells R."/>
        </authorList>
    </citation>
    <scope>NUCLEOTIDE SEQUENCE [LARGE SCALE GENOMIC DNA]</scope>
    <source>
        <strain evidence="3">R-o-18</strain>
        <tissue evidence="3">Leaf</tissue>
    </source>
</reference>
<feature type="domain" description="Reverse transcriptase zinc-binding" evidence="2">
    <location>
        <begin position="26"/>
        <end position="110"/>
    </location>
</feature>
<keyword evidence="1" id="KW-1133">Transmembrane helix</keyword>
<dbReference type="PANTHER" id="PTHR33116:SF84">
    <property type="entry name" value="RNA-DIRECTED DNA POLYMERASE"/>
    <property type="match status" value="1"/>
</dbReference>
<gene>
    <name evidence="3" type="primary">A02p011190.1_BraROA</name>
    <name evidence="3" type="ORF">IGI04_005207</name>
</gene>
<dbReference type="Proteomes" id="UP000823674">
    <property type="component" value="Chromosome A02"/>
</dbReference>
<comment type="caution">
    <text evidence="3">The sequence shown here is derived from an EMBL/GenBank/DDBJ whole genome shotgun (WGS) entry which is preliminary data.</text>
</comment>
<dbReference type="PANTHER" id="PTHR33116">
    <property type="entry name" value="REVERSE TRANSCRIPTASE ZINC-BINDING DOMAIN-CONTAINING PROTEIN-RELATED-RELATED"/>
    <property type="match status" value="1"/>
</dbReference>
<proteinExistence type="predicted"/>
<evidence type="ECO:0000256" key="1">
    <source>
        <dbReference type="SAM" id="Phobius"/>
    </source>
</evidence>
<accession>A0ABQ7NDB8</accession>
<dbReference type="InterPro" id="IPR026960">
    <property type="entry name" value="RVT-Znf"/>
</dbReference>